<accession>A0A8T1ZPN0</accession>
<gene>
    <name evidence="1" type="ORF">ISN45_Aa05g028200</name>
</gene>
<keyword evidence="2" id="KW-1185">Reference proteome</keyword>
<proteinExistence type="predicted"/>
<protein>
    <submittedName>
        <fullName evidence="1">Uncharacterized protein</fullName>
    </submittedName>
</protein>
<dbReference type="EMBL" id="JAEFBK010000010">
    <property type="protein sequence ID" value="KAG7561402.1"/>
    <property type="molecule type" value="Genomic_DNA"/>
</dbReference>
<organism evidence="1 2">
    <name type="scientific">Arabidopsis thaliana x Arabidopsis arenosa</name>
    <dbReference type="NCBI Taxonomy" id="1240361"/>
    <lineage>
        <taxon>Eukaryota</taxon>
        <taxon>Viridiplantae</taxon>
        <taxon>Streptophyta</taxon>
        <taxon>Embryophyta</taxon>
        <taxon>Tracheophyta</taxon>
        <taxon>Spermatophyta</taxon>
        <taxon>Magnoliopsida</taxon>
        <taxon>eudicotyledons</taxon>
        <taxon>Gunneridae</taxon>
        <taxon>Pentapetalae</taxon>
        <taxon>rosids</taxon>
        <taxon>malvids</taxon>
        <taxon>Brassicales</taxon>
        <taxon>Brassicaceae</taxon>
        <taxon>Camelineae</taxon>
        <taxon>Arabidopsis</taxon>
    </lineage>
</organism>
<evidence type="ECO:0000313" key="1">
    <source>
        <dbReference type="EMBL" id="KAG7561402.1"/>
    </source>
</evidence>
<comment type="caution">
    <text evidence="1">The sequence shown here is derived from an EMBL/GenBank/DDBJ whole genome shotgun (WGS) entry which is preliminary data.</text>
</comment>
<evidence type="ECO:0000313" key="2">
    <source>
        <dbReference type="Proteomes" id="UP000694240"/>
    </source>
</evidence>
<dbReference type="Proteomes" id="UP000694240">
    <property type="component" value="Chromosome 10"/>
</dbReference>
<reference evidence="1 2" key="1">
    <citation type="submission" date="2020-12" db="EMBL/GenBank/DDBJ databases">
        <title>Concerted genomic and epigenomic changes stabilize Arabidopsis allopolyploids.</title>
        <authorList>
            <person name="Chen Z."/>
        </authorList>
    </citation>
    <scope>NUCLEOTIDE SEQUENCE [LARGE SCALE GENOMIC DNA]</scope>
    <source>
        <strain evidence="1">Allo738</strain>
        <tissue evidence="1">Leaf</tissue>
    </source>
</reference>
<dbReference type="AlphaFoldDB" id="A0A8T1ZPN0"/>
<sequence>MDLQICNHHKVGGGVDRRDGKGGREKASSGFEIQIENYNLSKNFMIPSVFVVSYPHTSPPLLAFHPYHPPPLTRLLASPPPPPECFRTVSYRVRVLLGPFLINFIL</sequence>
<name>A0A8T1ZPN0_9BRAS</name>